<dbReference type="GO" id="GO:0004577">
    <property type="term" value="F:N-acetylglucosaminyldiphosphodolichol N-acetylglucosaminyltransferase activity"/>
    <property type="evidence" value="ECO:0007669"/>
    <property type="project" value="UniProtKB-EC"/>
</dbReference>
<dbReference type="HOGENOM" id="CLU_085408_2_2_1"/>
<evidence type="ECO:0000256" key="7">
    <source>
        <dbReference type="ARBA" id="ARBA00022824"/>
    </source>
</evidence>
<keyword evidence="5 9" id="KW-0328">Glycosyltransferase</keyword>
<sequence length="172" mass="19311">MQLTTVYVTVGTTRFNALIRTMKSPSVLDALQSRGCQKLILQHGNSAALHSEDVKGILLRHGIQIEQYKFRPNIEDIRSADLVIGHAGAGTCMDILNNKKPGLIVVNDELMDNHQLELAQQLATEKYLYYCRVSQLANKLTTLDFLQLLPYEPAKENMQTFVNALNDLIKAK</sequence>
<dbReference type="OMA" id="QYKFRPN"/>
<keyword evidence="7" id="KW-0256">Endoplasmic reticulum</keyword>
<dbReference type="GO" id="GO:0006488">
    <property type="term" value="P:dolichol-linked oligosaccharide biosynthetic process"/>
    <property type="evidence" value="ECO:0007669"/>
    <property type="project" value="InterPro"/>
</dbReference>
<evidence type="ECO:0000256" key="5">
    <source>
        <dbReference type="ARBA" id="ARBA00022676"/>
    </source>
</evidence>
<dbReference type="EC" id="2.4.1.141" evidence="3"/>
<dbReference type="PhylomeDB" id="B4NBG3"/>
<evidence type="ECO:0000256" key="4">
    <source>
        <dbReference type="ARBA" id="ARBA00017468"/>
    </source>
</evidence>
<dbReference type="PANTHER" id="PTHR12867:SF6">
    <property type="entry name" value="N-ACETYLGLUCOSAMINYLDIPHOSPHODOLICHOL N-ACETYLGLUCOSAMINYLTRANSFERASE"/>
    <property type="match status" value="1"/>
</dbReference>
<name>B4NBG3_DROWI</name>
<dbReference type="GO" id="GO:0005783">
    <property type="term" value="C:endoplasmic reticulum"/>
    <property type="evidence" value="ECO:0007669"/>
    <property type="project" value="UniProtKB-SubCell"/>
</dbReference>
<protein>
    <recommendedName>
        <fullName evidence="4">UDP-N-acetylglucosamine transferase subunit ALG13</fullName>
        <ecNumber evidence="3">2.4.1.141</ecNumber>
    </recommendedName>
</protein>
<dbReference type="FunCoup" id="B4NBG3">
    <property type="interactions" value="720"/>
</dbReference>
<dbReference type="SUPFAM" id="SSF53756">
    <property type="entry name" value="UDP-Glycosyltransferase/glycogen phosphorylase"/>
    <property type="match status" value="1"/>
</dbReference>
<comment type="subcellular location">
    <subcellularLocation>
        <location evidence="1">Endoplasmic reticulum</location>
    </subcellularLocation>
</comment>
<proteinExistence type="inferred from homology"/>
<dbReference type="InParanoid" id="B4NBG3"/>
<evidence type="ECO:0000259" key="8">
    <source>
        <dbReference type="Pfam" id="PF04101"/>
    </source>
</evidence>
<keyword evidence="6 9" id="KW-0808">Transferase</keyword>
<keyword evidence="10" id="KW-1185">Reference proteome</keyword>
<dbReference type="OrthoDB" id="20273at2759"/>
<evidence type="ECO:0000256" key="6">
    <source>
        <dbReference type="ARBA" id="ARBA00022679"/>
    </source>
</evidence>
<organism evidence="9 10">
    <name type="scientific">Drosophila willistoni</name>
    <name type="common">Fruit fly</name>
    <dbReference type="NCBI Taxonomy" id="7260"/>
    <lineage>
        <taxon>Eukaryota</taxon>
        <taxon>Metazoa</taxon>
        <taxon>Ecdysozoa</taxon>
        <taxon>Arthropoda</taxon>
        <taxon>Hexapoda</taxon>
        <taxon>Insecta</taxon>
        <taxon>Pterygota</taxon>
        <taxon>Neoptera</taxon>
        <taxon>Endopterygota</taxon>
        <taxon>Diptera</taxon>
        <taxon>Brachycera</taxon>
        <taxon>Muscomorpha</taxon>
        <taxon>Ephydroidea</taxon>
        <taxon>Drosophilidae</taxon>
        <taxon>Drosophila</taxon>
        <taxon>Sophophora</taxon>
    </lineage>
</organism>
<dbReference type="AlphaFoldDB" id="B4NBG3"/>
<dbReference type="Gene3D" id="3.40.50.2000">
    <property type="entry name" value="Glycogen Phosphorylase B"/>
    <property type="match status" value="1"/>
</dbReference>
<dbReference type="InterPro" id="IPR039042">
    <property type="entry name" value="Alg13-like"/>
</dbReference>
<gene>
    <name evidence="9" type="primary">Dwil\GK11188</name>
    <name evidence="9" type="ORF">Dwil_GK11188</name>
</gene>
<dbReference type="STRING" id="7260.B4NBG3"/>
<dbReference type="InterPro" id="IPR007235">
    <property type="entry name" value="Glyco_trans_28_C"/>
</dbReference>
<evidence type="ECO:0000256" key="1">
    <source>
        <dbReference type="ARBA" id="ARBA00004240"/>
    </source>
</evidence>
<feature type="domain" description="Glycosyl transferase family 28 C-terminal" evidence="8">
    <location>
        <begin position="5"/>
        <end position="163"/>
    </location>
</feature>
<dbReference type="PANTHER" id="PTHR12867">
    <property type="entry name" value="GLYCOSYL TRANSFERASE-RELATED"/>
    <property type="match status" value="1"/>
</dbReference>
<reference evidence="9 10" key="1">
    <citation type="journal article" date="2007" name="Nature">
        <title>Evolution of genes and genomes on the Drosophila phylogeny.</title>
        <authorList>
            <consortium name="Drosophila 12 Genomes Consortium"/>
            <person name="Clark A.G."/>
            <person name="Eisen M.B."/>
            <person name="Smith D.R."/>
            <person name="Bergman C.M."/>
            <person name="Oliver B."/>
            <person name="Markow T.A."/>
            <person name="Kaufman T.C."/>
            <person name="Kellis M."/>
            <person name="Gelbart W."/>
            <person name="Iyer V.N."/>
            <person name="Pollard D.A."/>
            <person name="Sackton T.B."/>
            <person name="Larracuente A.M."/>
            <person name="Singh N.D."/>
            <person name="Abad J.P."/>
            <person name="Abt D.N."/>
            <person name="Adryan B."/>
            <person name="Aguade M."/>
            <person name="Akashi H."/>
            <person name="Anderson W.W."/>
            <person name="Aquadro C.F."/>
            <person name="Ardell D.H."/>
            <person name="Arguello R."/>
            <person name="Artieri C.G."/>
            <person name="Barbash D.A."/>
            <person name="Barker D."/>
            <person name="Barsanti P."/>
            <person name="Batterham P."/>
            <person name="Batzoglou S."/>
            <person name="Begun D."/>
            <person name="Bhutkar A."/>
            <person name="Blanco E."/>
            <person name="Bosak S.A."/>
            <person name="Bradley R.K."/>
            <person name="Brand A.D."/>
            <person name="Brent M.R."/>
            <person name="Brooks A.N."/>
            <person name="Brown R.H."/>
            <person name="Butlin R.K."/>
            <person name="Caggese C."/>
            <person name="Calvi B.R."/>
            <person name="Bernardo de Carvalho A."/>
            <person name="Caspi A."/>
            <person name="Castrezana S."/>
            <person name="Celniker S.E."/>
            <person name="Chang J.L."/>
            <person name="Chapple C."/>
            <person name="Chatterji S."/>
            <person name="Chinwalla A."/>
            <person name="Civetta A."/>
            <person name="Clifton S.W."/>
            <person name="Comeron J.M."/>
            <person name="Costello J.C."/>
            <person name="Coyne J.A."/>
            <person name="Daub J."/>
            <person name="David R.G."/>
            <person name="Delcher A.L."/>
            <person name="Delehaunty K."/>
            <person name="Do C.B."/>
            <person name="Ebling H."/>
            <person name="Edwards K."/>
            <person name="Eickbush T."/>
            <person name="Evans J.D."/>
            <person name="Filipski A."/>
            <person name="Findeiss S."/>
            <person name="Freyhult E."/>
            <person name="Fulton L."/>
            <person name="Fulton R."/>
            <person name="Garcia A.C."/>
            <person name="Gardiner A."/>
            <person name="Garfield D.A."/>
            <person name="Garvin B.E."/>
            <person name="Gibson G."/>
            <person name="Gilbert D."/>
            <person name="Gnerre S."/>
            <person name="Godfrey J."/>
            <person name="Good R."/>
            <person name="Gotea V."/>
            <person name="Gravely B."/>
            <person name="Greenberg A.J."/>
            <person name="Griffiths-Jones S."/>
            <person name="Gross S."/>
            <person name="Guigo R."/>
            <person name="Gustafson E.A."/>
            <person name="Haerty W."/>
            <person name="Hahn M.W."/>
            <person name="Halligan D.L."/>
            <person name="Halpern A.L."/>
            <person name="Halter G.M."/>
            <person name="Han M.V."/>
            <person name="Heger A."/>
            <person name="Hillier L."/>
            <person name="Hinrichs A.S."/>
            <person name="Holmes I."/>
            <person name="Hoskins R.A."/>
            <person name="Hubisz M.J."/>
            <person name="Hultmark D."/>
            <person name="Huntley M.A."/>
            <person name="Jaffe D.B."/>
            <person name="Jagadeeshan S."/>
            <person name="Jeck W.R."/>
            <person name="Johnson J."/>
            <person name="Jones C.D."/>
            <person name="Jordan W.C."/>
            <person name="Karpen G.H."/>
            <person name="Kataoka E."/>
            <person name="Keightley P.D."/>
            <person name="Kheradpour P."/>
            <person name="Kirkness E.F."/>
            <person name="Koerich L.B."/>
            <person name="Kristiansen K."/>
            <person name="Kudrna D."/>
            <person name="Kulathinal R.J."/>
            <person name="Kumar S."/>
            <person name="Kwok R."/>
            <person name="Lander E."/>
            <person name="Langley C.H."/>
            <person name="Lapoint R."/>
            <person name="Lazzaro B.P."/>
            <person name="Lee S.J."/>
            <person name="Levesque L."/>
            <person name="Li R."/>
            <person name="Lin C.F."/>
            <person name="Lin M.F."/>
            <person name="Lindblad-Toh K."/>
            <person name="Llopart A."/>
            <person name="Long M."/>
            <person name="Low L."/>
            <person name="Lozovsky E."/>
            <person name="Lu J."/>
            <person name="Luo M."/>
            <person name="Machado C.A."/>
            <person name="Makalowski W."/>
            <person name="Marzo M."/>
            <person name="Matsuda M."/>
            <person name="Matzkin L."/>
            <person name="McAllister B."/>
            <person name="McBride C.S."/>
            <person name="McKernan B."/>
            <person name="McKernan K."/>
            <person name="Mendez-Lago M."/>
            <person name="Minx P."/>
            <person name="Mollenhauer M.U."/>
            <person name="Montooth K."/>
            <person name="Mount S.M."/>
            <person name="Mu X."/>
            <person name="Myers E."/>
            <person name="Negre B."/>
            <person name="Newfeld S."/>
            <person name="Nielsen R."/>
            <person name="Noor M.A."/>
            <person name="O'Grady P."/>
            <person name="Pachter L."/>
            <person name="Papaceit M."/>
            <person name="Parisi M.J."/>
            <person name="Parisi M."/>
            <person name="Parts L."/>
            <person name="Pedersen J.S."/>
            <person name="Pesole G."/>
            <person name="Phillippy A.M."/>
            <person name="Ponting C.P."/>
            <person name="Pop M."/>
            <person name="Porcelli D."/>
            <person name="Powell J.R."/>
            <person name="Prohaska S."/>
            <person name="Pruitt K."/>
            <person name="Puig M."/>
            <person name="Quesneville H."/>
            <person name="Ram K.R."/>
            <person name="Rand D."/>
            <person name="Rasmussen M.D."/>
            <person name="Reed L.K."/>
            <person name="Reenan R."/>
            <person name="Reily A."/>
            <person name="Remington K.A."/>
            <person name="Rieger T.T."/>
            <person name="Ritchie M.G."/>
            <person name="Robin C."/>
            <person name="Rogers Y.H."/>
            <person name="Rohde C."/>
            <person name="Rozas J."/>
            <person name="Rubenfield M.J."/>
            <person name="Ruiz A."/>
            <person name="Russo S."/>
            <person name="Salzberg S.L."/>
            <person name="Sanchez-Gracia A."/>
            <person name="Saranga D.J."/>
            <person name="Sato H."/>
            <person name="Schaeffer S.W."/>
            <person name="Schatz M.C."/>
            <person name="Schlenke T."/>
            <person name="Schwartz R."/>
            <person name="Segarra C."/>
            <person name="Singh R.S."/>
            <person name="Sirot L."/>
            <person name="Sirota M."/>
            <person name="Sisneros N.B."/>
            <person name="Smith C.D."/>
            <person name="Smith T.F."/>
            <person name="Spieth J."/>
            <person name="Stage D.E."/>
            <person name="Stark A."/>
            <person name="Stephan W."/>
            <person name="Strausberg R.L."/>
            <person name="Strempel S."/>
            <person name="Sturgill D."/>
            <person name="Sutton G."/>
            <person name="Sutton G.G."/>
            <person name="Tao W."/>
            <person name="Teichmann S."/>
            <person name="Tobari Y.N."/>
            <person name="Tomimura Y."/>
            <person name="Tsolas J.M."/>
            <person name="Valente V.L."/>
            <person name="Venter E."/>
            <person name="Venter J.C."/>
            <person name="Vicario S."/>
            <person name="Vieira F.G."/>
            <person name="Vilella A.J."/>
            <person name="Villasante A."/>
            <person name="Walenz B."/>
            <person name="Wang J."/>
            <person name="Wasserman M."/>
            <person name="Watts T."/>
            <person name="Wilson D."/>
            <person name="Wilson R.K."/>
            <person name="Wing R.A."/>
            <person name="Wolfner M.F."/>
            <person name="Wong A."/>
            <person name="Wong G.K."/>
            <person name="Wu C.I."/>
            <person name="Wu G."/>
            <person name="Yamamoto D."/>
            <person name="Yang H.P."/>
            <person name="Yang S.P."/>
            <person name="Yorke J.A."/>
            <person name="Yoshida K."/>
            <person name="Zdobnov E."/>
            <person name="Zhang P."/>
            <person name="Zhang Y."/>
            <person name="Zimin A.V."/>
            <person name="Baldwin J."/>
            <person name="Abdouelleil A."/>
            <person name="Abdulkadir J."/>
            <person name="Abebe A."/>
            <person name="Abera B."/>
            <person name="Abreu J."/>
            <person name="Acer S.C."/>
            <person name="Aftuck L."/>
            <person name="Alexander A."/>
            <person name="An P."/>
            <person name="Anderson E."/>
            <person name="Anderson S."/>
            <person name="Arachi H."/>
            <person name="Azer M."/>
            <person name="Bachantsang P."/>
            <person name="Barry A."/>
            <person name="Bayul T."/>
            <person name="Berlin A."/>
            <person name="Bessette D."/>
            <person name="Bloom T."/>
            <person name="Blye J."/>
            <person name="Boguslavskiy L."/>
            <person name="Bonnet C."/>
            <person name="Boukhgalter B."/>
            <person name="Bourzgui I."/>
            <person name="Brown A."/>
            <person name="Cahill P."/>
            <person name="Channer S."/>
            <person name="Cheshatsang Y."/>
            <person name="Chuda L."/>
            <person name="Citroen M."/>
            <person name="Collymore A."/>
            <person name="Cooke P."/>
            <person name="Costello M."/>
            <person name="D'Aco K."/>
            <person name="Daza R."/>
            <person name="De Haan G."/>
            <person name="DeGray S."/>
            <person name="DeMaso C."/>
            <person name="Dhargay N."/>
            <person name="Dooley K."/>
            <person name="Dooley E."/>
            <person name="Doricent M."/>
            <person name="Dorje P."/>
            <person name="Dorjee K."/>
            <person name="Dupes A."/>
            <person name="Elong R."/>
            <person name="Falk J."/>
            <person name="Farina A."/>
            <person name="Faro S."/>
            <person name="Ferguson D."/>
            <person name="Fisher S."/>
            <person name="Foley C.D."/>
            <person name="Franke A."/>
            <person name="Friedrich D."/>
            <person name="Gadbois L."/>
            <person name="Gearin G."/>
            <person name="Gearin C.R."/>
            <person name="Giannoukos G."/>
            <person name="Goode T."/>
            <person name="Graham J."/>
            <person name="Grandbois E."/>
            <person name="Grewal S."/>
            <person name="Gyaltsen K."/>
            <person name="Hafez N."/>
            <person name="Hagos B."/>
            <person name="Hall J."/>
            <person name="Henson C."/>
            <person name="Hollinger A."/>
            <person name="Honan T."/>
            <person name="Huard M.D."/>
            <person name="Hughes L."/>
            <person name="Hurhula B."/>
            <person name="Husby M.E."/>
            <person name="Kamat A."/>
            <person name="Kanga B."/>
            <person name="Kashin S."/>
            <person name="Khazanovich D."/>
            <person name="Kisner P."/>
            <person name="Lance K."/>
            <person name="Lara M."/>
            <person name="Lee W."/>
            <person name="Lennon N."/>
            <person name="Letendre F."/>
            <person name="LeVine R."/>
            <person name="Lipovsky A."/>
            <person name="Liu X."/>
            <person name="Liu J."/>
            <person name="Liu S."/>
            <person name="Lokyitsang T."/>
            <person name="Lokyitsang Y."/>
            <person name="Lubonja R."/>
            <person name="Lui A."/>
            <person name="MacDonald P."/>
            <person name="Magnisalis V."/>
            <person name="Maru K."/>
            <person name="Matthews C."/>
            <person name="McCusker W."/>
            <person name="McDonough S."/>
            <person name="Mehta T."/>
            <person name="Meldrim J."/>
            <person name="Meneus L."/>
            <person name="Mihai O."/>
            <person name="Mihalev A."/>
            <person name="Mihova T."/>
            <person name="Mittelman R."/>
            <person name="Mlenga V."/>
            <person name="Montmayeur A."/>
            <person name="Mulrain L."/>
            <person name="Navidi A."/>
            <person name="Naylor J."/>
            <person name="Negash T."/>
            <person name="Nguyen T."/>
            <person name="Nguyen N."/>
            <person name="Nicol R."/>
            <person name="Norbu C."/>
            <person name="Norbu N."/>
            <person name="Novod N."/>
            <person name="O'Neill B."/>
            <person name="Osman S."/>
            <person name="Markiewicz E."/>
            <person name="Oyono O.L."/>
            <person name="Patti C."/>
            <person name="Phunkhang P."/>
            <person name="Pierre F."/>
            <person name="Priest M."/>
            <person name="Raghuraman S."/>
            <person name="Rege F."/>
            <person name="Reyes R."/>
            <person name="Rise C."/>
            <person name="Rogov P."/>
            <person name="Ross K."/>
            <person name="Ryan E."/>
            <person name="Settipalli S."/>
            <person name="Shea T."/>
            <person name="Sherpa N."/>
            <person name="Shi L."/>
            <person name="Shih D."/>
            <person name="Sparrow T."/>
            <person name="Spaulding J."/>
            <person name="Stalker J."/>
            <person name="Stange-Thomann N."/>
            <person name="Stavropoulos S."/>
            <person name="Stone C."/>
            <person name="Strader C."/>
            <person name="Tesfaye S."/>
            <person name="Thomson T."/>
            <person name="Thoulutsang Y."/>
            <person name="Thoulutsang D."/>
            <person name="Topham K."/>
            <person name="Topping I."/>
            <person name="Tsamla T."/>
            <person name="Vassiliev H."/>
            <person name="Vo A."/>
            <person name="Wangchuk T."/>
            <person name="Wangdi T."/>
            <person name="Weiand M."/>
            <person name="Wilkinson J."/>
            <person name="Wilson A."/>
            <person name="Yadav S."/>
            <person name="Young G."/>
            <person name="Yu Q."/>
            <person name="Zembek L."/>
            <person name="Zhong D."/>
            <person name="Zimmer A."/>
            <person name="Zwirko Z."/>
            <person name="Jaffe D.B."/>
            <person name="Alvarez P."/>
            <person name="Brockman W."/>
            <person name="Butler J."/>
            <person name="Chin C."/>
            <person name="Gnerre S."/>
            <person name="Grabherr M."/>
            <person name="Kleber M."/>
            <person name="Mauceli E."/>
            <person name="MacCallum I."/>
        </authorList>
    </citation>
    <scope>NUCLEOTIDE SEQUENCE [LARGE SCALE GENOMIC DNA]</scope>
    <source>
        <strain evidence="10">Tucson 14030-0811.24</strain>
    </source>
</reference>
<dbReference type="Proteomes" id="UP000007798">
    <property type="component" value="Unassembled WGS sequence"/>
</dbReference>
<comment type="similarity">
    <text evidence="2">Belongs to the glycosyltransferase 28 family.</text>
</comment>
<dbReference type="Pfam" id="PF04101">
    <property type="entry name" value="Glyco_tran_28_C"/>
    <property type="match status" value="1"/>
</dbReference>
<evidence type="ECO:0000313" key="10">
    <source>
        <dbReference type="Proteomes" id="UP000007798"/>
    </source>
</evidence>
<evidence type="ECO:0000256" key="2">
    <source>
        <dbReference type="ARBA" id="ARBA00006962"/>
    </source>
</evidence>
<evidence type="ECO:0000256" key="3">
    <source>
        <dbReference type="ARBA" id="ARBA00012614"/>
    </source>
</evidence>
<dbReference type="EMBL" id="CH964232">
    <property type="protein sequence ID" value="EDW81127.1"/>
    <property type="molecule type" value="Genomic_DNA"/>
</dbReference>
<dbReference type="eggNOG" id="KOG3349">
    <property type="taxonomic scope" value="Eukaryota"/>
</dbReference>
<dbReference type="KEGG" id="dwi:6648200"/>
<evidence type="ECO:0000313" key="9">
    <source>
        <dbReference type="EMBL" id="EDW81127.1"/>
    </source>
</evidence>
<accession>B4NBG3</accession>